<dbReference type="AlphaFoldDB" id="A0A382LHC7"/>
<feature type="non-terminal residue" evidence="2">
    <location>
        <position position="1"/>
    </location>
</feature>
<sequence>PDMTSGSIIEFKFMNGADVEIVPADCDNINDWGGGINRMYSLPSENTTIGPICFGGCADCAPAGPVAVTFNVDMSGVAGFDGTEAPYVFGSFNNWDSFGSQTMLADEDGDNVYTGTVNDLMSDAEITLLFGYGANYETVPEECGILDSDLNLYVRLLPIQDAGGSDVLVLDAIPYGGCPTGPPVSSAQFTVDVSTVVSTFPEGYQVCVTGEFDGWSGWGAVLTDDDGDMVYTGTRSDLVAGTDYQYKFVINGWDSGIEGGAPLGSECDFLPTDEFNNYGFTAVEGLLDLDEVCWGACVTCDLLSNEESSDNVMPAEFSYKMFPNPFNPYINIYYELPVSEQVTITIMNLLGQEVKTIVNKVHQPGRYSSSWDGKDSYGQVLQSGIYFAVINRQSGRDISKI</sequence>
<accession>A0A382LHC7</accession>
<dbReference type="Gene3D" id="2.60.40.4070">
    <property type="match status" value="1"/>
</dbReference>
<proteinExistence type="predicted"/>
<protein>
    <recommendedName>
        <fullName evidence="1">FlgD/Vpr Ig-like domain-containing protein</fullName>
    </recommendedName>
</protein>
<evidence type="ECO:0000313" key="2">
    <source>
        <dbReference type="EMBL" id="SVC35613.1"/>
    </source>
</evidence>
<organism evidence="2">
    <name type="scientific">marine metagenome</name>
    <dbReference type="NCBI Taxonomy" id="408172"/>
    <lineage>
        <taxon>unclassified sequences</taxon>
        <taxon>metagenomes</taxon>
        <taxon>ecological metagenomes</taxon>
    </lineage>
</organism>
<reference evidence="2" key="1">
    <citation type="submission" date="2018-05" db="EMBL/GenBank/DDBJ databases">
        <authorList>
            <person name="Lanie J.A."/>
            <person name="Ng W.-L."/>
            <person name="Kazmierczak K.M."/>
            <person name="Andrzejewski T.M."/>
            <person name="Davidsen T.M."/>
            <person name="Wayne K.J."/>
            <person name="Tettelin H."/>
            <person name="Glass J.I."/>
            <person name="Rusch D."/>
            <person name="Podicherti R."/>
            <person name="Tsui H.-C.T."/>
            <person name="Winkler M.E."/>
        </authorList>
    </citation>
    <scope>NUCLEOTIDE SEQUENCE</scope>
</reference>
<gene>
    <name evidence="2" type="ORF">METZ01_LOCUS288467</name>
</gene>
<dbReference type="InterPro" id="IPR025965">
    <property type="entry name" value="FlgD/Vpr_Ig-like"/>
</dbReference>
<dbReference type="SUPFAM" id="SSF81296">
    <property type="entry name" value="E set domains"/>
    <property type="match status" value="1"/>
</dbReference>
<evidence type="ECO:0000259" key="1">
    <source>
        <dbReference type="Pfam" id="PF13860"/>
    </source>
</evidence>
<feature type="domain" description="FlgD/Vpr Ig-like" evidence="1">
    <location>
        <begin position="339"/>
        <end position="389"/>
    </location>
</feature>
<dbReference type="Pfam" id="PF13860">
    <property type="entry name" value="FlgD_ig"/>
    <property type="match status" value="1"/>
</dbReference>
<feature type="non-terminal residue" evidence="2">
    <location>
        <position position="401"/>
    </location>
</feature>
<dbReference type="InterPro" id="IPR026444">
    <property type="entry name" value="Secre_tail"/>
</dbReference>
<dbReference type="EMBL" id="UINC01086810">
    <property type="protein sequence ID" value="SVC35613.1"/>
    <property type="molecule type" value="Genomic_DNA"/>
</dbReference>
<dbReference type="NCBIfam" id="TIGR04183">
    <property type="entry name" value="Por_Secre_tail"/>
    <property type="match status" value="1"/>
</dbReference>
<dbReference type="InterPro" id="IPR014756">
    <property type="entry name" value="Ig_E-set"/>
</dbReference>
<name>A0A382LHC7_9ZZZZ</name>
<dbReference type="Gene3D" id="2.60.40.10">
    <property type="entry name" value="Immunoglobulins"/>
    <property type="match status" value="1"/>
</dbReference>
<dbReference type="InterPro" id="IPR013783">
    <property type="entry name" value="Ig-like_fold"/>
</dbReference>